<proteinExistence type="predicted"/>
<dbReference type="Proteomes" id="UP000054843">
    <property type="component" value="Unassembled WGS sequence"/>
</dbReference>
<comment type="caution">
    <text evidence="1">The sequence shown here is derived from an EMBL/GenBank/DDBJ whole genome shotgun (WGS) entry which is preliminary data.</text>
</comment>
<dbReference type="EMBL" id="JYDO01000020">
    <property type="protein sequence ID" value="KRZ77394.1"/>
    <property type="molecule type" value="Genomic_DNA"/>
</dbReference>
<evidence type="ECO:0000313" key="2">
    <source>
        <dbReference type="Proteomes" id="UP000054843"/>
    </source>
</evidence>
<name>A0A0V1N066_9BILA</name>
<reference evidence="1 2" key="1">
    <citation type="submission" date="2015-01" db="EMBL/GenBank/DDBJ databases">
        <title>Evolution of Trichinella species and genotypes.</title>
        <authorList>
            <person name="Korhonen P.K."/>
            <person name="Edoardo P."/>
            <person name="Giuseppe L.R."/>
            <person name="Gasser R.B."/>
        </authorList>
    </citation>
    <scope>NUCLEOTIDE SEQUENCE [LARGE SCALE GENOMIC DNA]</scope>
    <source>
        <strain evidence="1">ISS1980</strain>
    </source>
</reference>
<sequence length="78" mass="9191">MVNNEITKVSETTEFRNSPCSHVPCMPMIRKAEKQKRRLLLSDVNWSNWEKSIKNSKCPFFEARFAAQFDKQIRNNGK</sequence>
<gene>
    <name evidence="1" type="ORF">T10_9026</name>
</gene>
<dbReference type="AlphaFoldDB" id="A0A0V1N066"/>
<keyword evidence="2" id="KW-1185">Reference proteome</keyword>
<organism evidence="1 2">
    <name type="scientific">Trichinella papuae</name>
    <dbReference type="NCBI Taxonomy" id="268474"/>
    <lineage>
        <taxon>Eukaryota</taxon>
        <taxon>Metazoa</taxon>
        <taxon>Ecdysozoa</taxon>
        <taxon>Nematoda</taxon>
        <taxon>Enoplea</taxon>
        <taxon>Dorylaimia</taxon>
        <taxon>Trichinellida</taxon>
        <taxon>Trichinellidae</taxon>
        <taxon>Trichinella</taxon>
    </lineage>
</organism>
<accession>A0A0V1N066</accession>
<evidence type="ECO:0000313" key="1">
    <source>
        <dbReference type="EMBL" id="KRZ77394.1"/>
    </source>
</evidence>
<protein>
    <submittedName>
        <fullName evidence="1">Uncharacterized protein</fullName>
    </submittedName>
</protein>